<reference evidence="2" key="1">
    <citation type="journal article" date="2014" name="Environ. Microbiol.">
        <title>Comparative genomics of the marine bacterial genus Glaciecola reveals the high degree of genomic diversity and genomic characteristic for cold adaptation.</title>
        <authorList>
            <person name="Qin Q.L."/>
            <person name="Xie B.B."/>
            <person name="Yu Y."/>
            <person name="Shu Y.L."/>
            <person name="Rong J.C."/>
            <person name="Zhang Y.J."/>
            <person name="Zhao D.L."/>
            <person name="Chen X.L."/>
            <person name="Zhang X.Y."/>
            <person name="Chen B."/>
            <person name="Zhou B.C."/>
            <person name="Zhang Y.Z."/>
        </authorList>
    </citation>
    <scope>NUCLEOTIDE SEQUENCE [LARGE SCALE GENOMIC DNA]</scope>
    <source>
        <strain evidence="2">ACAM 615</strain>
    </source>
</reference>
<proteinExistence type="predicted"/>
<sequence>MGRNEQSIATVYRLKHFLQSELNEKNTVPCHGIFVFIQVNALHLNILIKK</sequence>
<evidence type="ECO:0000313" key="2">
    <source>
        <dbReference type="Proteomes" id="UP000006251"/>
    </source>
</evidence>
<organism evidence="1 2">
    <name type="scientific">Brumicola pallidula DSM 14239 = ACAM 615</name>
    <dbReference type="NCBI Taxonomy" id="1121922"/>
    <lineage>
        <taxon>Bacteria</taxon>
        <taxon>Pseudomonadati</taxon>
        <taxon>Pseudomonadota</taxon>
        <taxon>Gammaproteobacteria</taxon>
        <taxon>Alteromonadales</taxon>
        <taxon>Alteromonadaceae</taxon>
        <taxon>Brumicola</taxon>
    </lineage>
</organism>
<dbReference type="AlphaFoldDB" id="K6YT11"/>
<accession>K6YT11</accession>
<dbReference type="EMBL" id="BAEQ01000007">
    <property type="protein sequence ID" value="GAC27126.1"/>
    <property type="molecule type" value="Genomic_DNA"/>
</dbReference>
<gene>
    <name evidence="1" type="ORF">GPAL_0245</name>
</gene>
<comment type="caution">
    <text evidence="1">The sequence shown here is derived from an EMBL/GenBank/DDBJ whole genome shotgun (WGS) entry which is preliminary data.</text>
</comment>
<dbReference type="Proteomes" id="UP000006251">
    <property type="component" value="Unassembled WGS sequence"/>
</dbReference>
<evidence type="ECO:0000313" key="1">
    <source>
        <dbReference type="EMBL" id="GAC27126.1"/>
    </source>
</evidence>
<protein>
    <submittedName>
        <fullName evidence="1">Uncharacterized protein</fullName>
    </submittedName>
</protein>
<name>K6YT11_9ALTE</name>
<keyword evidence="2" id="KW-1185">Reference proteome</keyword>